<dbReference type="GO" id="GO:0003746">
    <property type="term" value="F:translation elongation factor activity"/>
    <property type="evidence" value="ECO:0007669"/>
    <property type="project" value="UniProtKB-KW"/>
</dbReference>
<reference evidence="7 8" key="1">
    <citation type="submission" date="2023-02" db="EMBL/GenBank/DDBJ databases">
        <title>Genome sequence of Lacticaseibacillus sp. KACC 23028.</title>
        <authorList>
            <person name="Kim S."/>
            <person name="Heo J."/>
            <person name="Kwon S.-W."/>
        </authorList>
    </citation>
    <scope>NUCLEOTIDE SEQUENCE [LARGE SCALE GENOMIC DNA]</scope>
    <source>
        <strain evidence="7 8">KACC 23028</strain>
    </source>
</reference>
<keyword evidence="7" id="KW-0648">Protein biosynthesis</keyword>
<organism evidence="7 8">
    <name type="scientific">Lacticaseibacillus pabuli</name>
    <dbReference type="NCBI Taxonomy" id="3025672"/>
    <lineage>
        <taxon>Bacteria</taxon>
        <taxon>Bacillati</taxon>
        <taxon>Bacillota</taxon>
        <taxon>Bacilli</taxon>
        <taxon>Lactobacillales</taxon>
        <taxon>Lactobacillaceae</taxon>
        <taxon>Lacticaseibacillus</taxon>
    </lineage>
</organism>
<evidence type="ECO:0000313" key="7">
    <source>
        <dbReference type="EMBL" id="WDF82552.1"/>
    </source>
</evidence>
<accession>A0ABY7WUA3</accession>
<keyword evidence="8" id="KW-1185">Reference proteome</keyword>
<dbReference type="RefSeq" id="WP_274260087.1">
    <property type="nucleotide sequence ID" value="NZ_CP117884.1"/>
</dbReference>
<feature type="domain" description="Transcription elongation factor GreA/GreB C-terminal" evidence="5">
    <location>
        <begin position="79"/>
        <end position="154"/>
    </location>
</feature>
<dbReference type="HAMAP" id="MF_00105">
    <property type="entry name" value="GreA_GreB"/>
    <property type="match status" value="1"/>
</dbReference>
<dbReference type="InterPro" id="IPR028624">
    <property type="entry name" value="Tscrpt_elong_fac_GreA/B"/>
</dbReference>
<feature type="domain" description="Transcription elongation factor GreA/GreB N-terminal" evidence="6">
    <location>
        <begin position="6"/>
        <end position="72"/>
    </location>
</feature>
<comment type="similarity">
    <text evidence="4">Belongs to the GreA/GreB family.</text>
</comment>
<evidence type="ECO:0000313" key="8">
    <source>
        <dbReference type="Proteomes" id="UP001220377"/>
    </source>
</evidence>
<name>A0ABY7WUA3_9LACO</name>
<evidence type="ECO:0000256" key="3">
    <source>
        <dbReference type="ARBA" id="ARBA00023163"/>
    </source>
</evidence>
<keyword evidence="3 4" id="KW-0804">Transcription</keyword>
<proteinExistence type="inferred from homology"/>
<evidence type="ECO:0000259" key="6">
    <source>
        <dbReference type="Pfam" id="PF03449"/>
    </source>
</evidence>
<dbReference type="Proteomes" id="UP001220377">
    <property type="component" value="Chromosome"/>
</dbReference>
<dbReference type="PANTHER" id="PTHR30437:SF6">
    <property type="entry name" value="TRANSCRIPTION ELONGATION FACTOR GREB"/>
    <property type="match status" value="1"/>
</dbReference>
<keyword evidence="2 4" id="KW-0238">DNA-binding</keyword>
<dbReference type="InterPro" id="IPR022691">
    <property type="entry name" value="Tscrpt_elong_fac_GreA/B_N"/>
</dbReference>
<dbReference type="Pfam" id="PF01272">
    <property type="entry name" value="GreA_GreB"/>
    <property type="match status" value="1"/>
</dbReference>
<dbReference type="PIRSF" id="PIRSF006092">
    <property type="entry name" value="GreA_GreB"/>
    <property type="match status" value="1"/>
</dbReference>
<dbReference type="InterPro" id="IPR001437">
    <property type="entry name" value="Tscrpt_elong_fac_GreA/B_C"/>
</dbReference>
<sequence length="157" mass="17024">MDYFEITPQGMAALQAEYKELRAKRPTIVKRLAAAAALGDRSENAEYTESKRELRQLDSRSHFLDKQIRYGQVVEVAADDSVVIGKTVTLLFDGDDADDVETYKIVGPAEADTDADNLTSVSPLGAALLNHKVGETVTVHAPAGDYGVTIKKVELTA</sequence>
<dbReference type="SUPFAM" id="SSF54534">
    <property type="entry name" value="FKBP-like"/>
    <property type="match status" value="1"/>
</dbReference>
<dbReference type="Gene3D" id="3.10.50.30">
    <property type="entry name" value="Transcription elongation factor, GreA/GreB, C-terminal domain"/>
    <property type="match status" value="1"/>
</dbReference>
<dbReference type="NCBIfam" id="NF001263">
    <property type="entry name" value="PRK00226.1-4"/>
    <property type="match status" value="1"/>
</dbReference>
<protein>
    <recommendedName>
        <fullName evidence="4">Transcription elongation factor GreA</fullName>
    </recommendedName>
    <alternativeName>
        <fullName evidence="4">Transcript cleavage factor GreA</fullName>
    </alternativeName>
</protein>
<dbReference type="InterPro" id="IPR023459">
    <property type="entry name" value="Tscrpt_elong_fac_GreA/B_fam"/>
</dbReference>
<evidence type="ECO:0000256" key="4">
    <source>
        <dbReference type="HAMAP-Rule" id="MF_00105"/>
    </source>
</evidence>
<gene>
    <name evidence="4 7" type="primary">greA</name>
    <name evidence="7" type="ORF">PQ472_11760</name>
</gene>
<keyword evidence="1 4" id="KW-0805">Transcription regulation</keyword>
<evidence type="ECO:0000256" key="1">
    <source>
        <dbReference type="ARBA" id="ARBA00023015"/>
    </source>
</evidence>
<keyword evidence="7" id="KW-0251">Elongation factor</keyword>
<dbReference type="EMBL" id="CP117884">
    <property type="protein sequence ID" value="WDF82552.1"/>
    <property type="molecule type" value="Genomic_DNA"/>
</dbReference>
<dbReference type="Gene3D" id="1.10.287.180">
    <property type="entry name" value="Transcription elongation factor, GreA/GreB, N-terminal domain"/>
    <property type="match status" value="1"/>
</dbReference>
<dbReference type="Pfam" id="PF03449">
    <property type="entry name" value="GreA_GreB_N"/>
    <property type="match status" value="1"/>
</dbReference>
<comment type="function">
    <text evidence="4">Necessary for efficient RNA polymerase transcription elongation past template-encoded arresting sites. The arresting sites in DNA have the property of trapping a certain fraction of elongating RNA polymerases that pass through, resulting in locked ternary complexes. Cleavage of the nascent transcript by cleavage factors such as GreA or GreB allows the resumption of elongation from the new 3'terminus. GreA releases sequences of 2 to 3 nucleotides.</text>
</comment>
<evidence type="ECO:0000256" key="2">
    <source>
        <dbReference type="ARBA" id="ARBA00023125"/>
    </source>
</evidence>
<dbReference type="InterPro" id="IPR036805">
    <property type="entry name" value="Tscrpt_elong_fac_GreA/B_N_sf"/>
</dbReference>
<dbReference type="InterPro" id="IPR036953">
    <property type="entry name" value="GreA/GreB_C_sf"/>
</dbReference>
<dbReference type="PANTHER" id="PTHR30437">
    <property type="entry name" value="TRANSCRIPTION ELONGATION FACTOR GREA"/>
    <property type="match status" value="1"/>
</dbReference>
<dbReference type="SUPFAM" id="SSF46557">
    <property type="entry name" value="GreA transcript cleavage protein, N-terminal domain"/>
    <property type="match status" value="1"/>
</dbReference>
<evidence type="ECO:0000259" key="5">
    <source>
        <dbReference type="Pfam" id="PF01272"/>
    </source>
</evidence>